<protein>
    <submittedName>
        <fullName evidence="2">Uncharacterized protein</fullName>
    </submittedName>
</protein>
<feature type="region of interest" description="Disordered" evidence="1">
    <location>
        <begin position="48"/>
        <end position="75"/>
    </location>
</feature>
<dbReference type="HOGENOM" id="CLU_200538_0_0_5"/>
<proteinExistence type="predicted"/>
<organism evidence="2 3">
    <name type="scientific">Rhizobium favelukesii</name>
    <dbReference type="NCBI Taxonomy" id="348824"/>
    <lineage>
        <taxon>Bacteria</taxon>
        <taxon>Pseudomonadati</taxon>
        <taxon>Pseudomonadota</taxon>
        <taxon>Alphaproteobacteria</taxon>
        <taxon>Hyphomicrobiales</taxon>
        <taxon>Rhizobiaceae</taxon>
        <taxon>Rhizobium/Agrobacterium group</taxon>
        <taxon>Rhizobium</taxon>
    </lineage>
</organism>
<keyword evidence="3" id="KW-1185">Reference proteome</keyword>
<dbReference type="AlphaFoldDB" id="W6RK33"/>
<accession>W6RK33</accession>
<reference evidence="2" key="1">
    <citation type="submission" date="2013-11" db="EMBL/GenBank/DDBJ databases">
        <title>Draft genome sequence of the broad-host-range Rhizobium sp. LPU83 strain, a member of the low-genetic diversity Oregon-like Rhizobium sp. group.</title>
        <authorList>
            <person name="Wibberg D."/>
            <person name="Puehler A."/>
            <person name="Schlueter A."/>
        </authorList>
    </citation>
    <scope>NUCLEOTIDE SEQUENCE [LARGE SCALE GENOMIC DNA]</scope>
    <source>
        <strain evidence="2">LPU83</strain>
    </source>
</reference>
<evidence type="ECO:0000256" key="1">
    <source>
        <dbReference type="SAM" id="MobiDB-lite"/>
    </source>
</evidence>
<dbReference type="RefSeq" id="WP_024315869.1">
    <property type="nucleotide sequence ID" value="NZ_ATTO01000026.1"/>
</dbReference>
<feature type="region of interest" description="Disordered" evidence="1">
    <location>
        <begin position="1"/>
        <end position="20"/>
    </location>
</feature>
<name>W6RK33_9HYPH</name>
<evidence type="ECO:0000313" key="2">
    <source>
        <dbReference type="EMBL" id="CDM59248.1"/>
    </source>
</evidence>
<gene>
    <name evidence="2" type="ORF">LPU83_3605</name>
</gene>
<dbReference type="Proteomes" id="UP000019443">
    <property type="component" value="Chromosome"/>
</dbReference>
<dbReference type="eggNOG" id="ENOG5033CZQ">
    <property type="taxonomic scope" value="Bacteria"/>
</dbReference>
<evidence type="ECO:0000313" key="3">
    <source>
        <dbReference type="Proteomes" id="UP000019443"/>
    </source>
</evidence>
<dbReference type="EMBL" id="HG916852">
    <property type="protein sequence ID" value="CDM59248.1"/>
    <property type="molecule type" value="Genomic_DNA"/>
</dbReference>
<sequence>MTSKDELFNPAKLSPRDKATVTDTTARAIVTAEAAAREKKTEKLRALRLQQEADAPPAAAPVKKRRTARKSASSS</sequence>
<dbReference type="PATRIC" id="fig|348824.6.peg.3875"/>
<dbReference type="KEGG" id="rhl:LPU83_3605"/>